<dbReference type="GO" id="GO:0016020">
    <property type="term" value="C:membrane"/>
    <property type="evidence" value="ECO:0007669"/>
    <property type="project" value="UniProtKB-SubCell"/>
</dbReference>
<reference evidence="7 8" key="1">
    <citation type="journal article" date="2011" name="J. Bacteriol.">
        <title>Genome sequence of Methyloversatilis universalis FAM5T, a methylotrophic representative of the order Rhodocyclales.</title>
        <authorList>
            <person name="Kittichotirat W."/>
            <person name="Good N.M."/>
            <person name="Hall R."/>
            <person name="Bringel F."/>
            <person name="Lajus A."/>
            <person name="Medigue C."/>
            <person name="Smalley N.E."/>
            <person name="Beck D."/>
            <person name="Bumgarner R."/>
            <person name="Vuilleumier S."/>
            <person name="Kalyuzhnaya M.G."/>
        </authorList>
    </citation>
    <scope>NUCLEOTIDE SEQUENCE [LARGE SCALE GENOMIC DNA]</scope>
    <source>
        <strain evidence="8">ATCC BAA-1314 / JCM 13912 / FAM5</strain>
    </source>
</reference>
<evidence type="ECO:0000256" key="2">
    <source>
        <dbReference type="ARBA" id="ARBA00022692"/>
    </source>
</evidence>
<dbReference type="CDD" id="cd07042">
    <property type="entry name" value="STAS_SulP_like_sulfate_transporter"/>
    <property type="match status" value="1"/>
</dbReference>
<evidence type="ECO:0000256" key="3">
    <source>
        <dbReference type="ARBA" id="ARBA00022989"/>
    </source>
</evidence>
<feature type="transmembrane region" description="Helical" evidence="5">
    <location>
        <begin position="38"/>
        <end position="55"/>
    </location>
</feature>
<dbReference type="Pfam" id="PF00916">
    <property type="entry name" value="Sulfate_transp"/>
    <property type="match status" value="1"/>
</dbReference>
<dbReference type="GO" id="GO:0055085">
    <property type="term" value="P:transmembrane transport"/>
    <property type="evidence" value="ECO:0007669"/>
    <property type="project" value="InterPro"/>
</dbReference>
<keyword evidence="8" id="KW-1185">Reference proteome</keyword>
<dbReference type="SUPFAM" id="SSF52091">
    <property type="entry name" value="SpoIIaa-like"/>
    <property type="match status" value="1"/>
</dbReference>
<feature type="transmembrane region" description="Helical" evidence="5">
    <location>
        <begin position="165"/>
        <end position="183"/>
    </location>
</feature>
<dbReference type="STRING" id="1000565.METUNv1_01808"/>
<comment type="subcellular location">
    <subcellularLocation>
        <location evidence="1">Membrane</location>
        <topology evidence="1">Multi-pass membrane protein</topology>
    </subcellularLocation>
</comment>
<name>F5RBK8_METUF</name>
<evidence type="ECO:0000313" key="7">
    <source>
        <dbReference type="EMBL" id="EGK72030.1"/>
    </source>
</evidence>
<feature type="transmembrane region" description="Helical" evidence="5">
    <location>
        <begin position="112"/>
        <end position="134"/>
    </location>
</feature>
<evidence type="ECO:0000313" key="8">
    <source>
        <dbReference type="Proteomes" id="UP000005019"/>
    </source>
</evidence>
<keyword evidence="2 5" id="KW-0812">Transmembrane</keyword>
<dbReference type="InterPro" id="IPR001902">
    <property type="entry name" value="SLC26A/SulP_fam"/>
</dbReference>
<dbReference type="PROSITE" id="PS50801">
    <property type="entry name" value="STAS"/>
    <property type="match status" value="1"/>
</dbReference>
<organism evidence="7 8">
    <name type="scientific">Methyloversatilis universalis (strain ATCC BAA-1314 / DSM 25237 / JCM 13912 / CCUG 52030 / FAM5)</name>
    <dbReference type="NCBI Taxonomy" id="1000565"/>
    <lineage>
        <taxon>Bacteria</taxon>
        <taxon>Pseudomonadati</taxon>
        <taxon>Pseudomonadota</taxon>
        <taxon>Betaproteobacteria</taxon>
        <taxon>Nitrosomonadales</taxon>
        <taxon>Sterolibacteriaceae</taxon>
        <taxon>Methyloversatilis</taxon>
    </lineage>
</organism>
<feature type="transmembrane region" description="Helical" evidence="5">
    <location>
        <begin position="376"/>
        <end position="403"/>
    </location>
</feature>
<dbReference type="eggNOG" id="COG0659">
    <property type="taxonomic scope" value="Bacteria"/>
</dbReference>
<feature type="transmembrane region" description="Helical" evidence="5">
    <location>
        <begin position="12"/>
        <end position="32"/>
    </location>
</feature>
<dbReference type="EMBL" id="AFHG01000044">
    <property type="protein sequence ID" value="EGK72030.1"/>
    <property type="molecule type" value="Genomic_DNA"/>
</dbReference>
<accession>F5RBK8</accession>
<dbReference type="PANTHER" id="PTHR11814">
    <property type="entry name" value="SULFATE TRANSPORTER"/>
    <property type="match status" value="1"/>
</dbReference>
<protein>
    <submittedName>
        <fullName evidence="7">MSA transporter</fullName>
    </submittedName>
</protein>
<feature type="domain" description="STAS" evidence="6">
    <location>
        <begin position="442"/>
        <end position="541"/>
    </location>
</feature>
<evidence type="ECO:0000256" key="1">
    <source>
        <dbReference type="ARBA" id="ARBA00004141"/>
    </source>
</evidence>
<comment type="caution">
    <text evidence="7">The sequence shown here is derived from an EMBL/GenBank/DDBJ whole genome shotgun (WGS) entry which is preliminary data.</text>
</comment>
<dbReference type="InterPro" id="IPR036513">
    <property type="entry name" value="STAS_dom_sf"/>
</dbReference>
<evidence type="ECO:0000256" key="4">
    <source>
        <dbReference type="ARBA" id="ARBA00023136"/>
    </source>
</evidence>
<feature type="transmembrane region" description="Helical" evidence="5">
    <location>
        <begin position="62"/>
        <end position="79"/>
    </location>
</feature>
<dbReference type="Gene3D" id="3.30.750.24">
    <property type="entry name" value="STAS domain"/>
    <property type="match status" value="1"/>
</dbReference>
<dbReference type="RefSeq" id="WP_008060927.1">
    <property type="nucleotide sequence ID" value="NZ_AFHG01000044.1"/>
</dbReference>
<gene>
    <name evidence="7" type="ORF">METUNv1_01808</name>
</gene>
<dbReference type="Pfam" id="PF01740">
    <property type="entry name" value="STAS"/>
    <property type="match status" value="1"/>
</dbReference>
<dbReference type="Proteomes" id="UP000005019">
    <property type="component" value="Unassembled WGS sequence"/>
</dbReference>
<evidence type="ECO:0000259" key="6">
    <source>
        <dbReference type="PROSITE" id="PS50801"/>
    </source>
</evidence>
<feature type="transmembrane region" description="Helical" evidence="5">
    <location>
        <begin position="310"/>
        <end position="332"/>
    </location>
</feature>
<dbReference type="InterPro" id="IPR011547">
    <property type="entry name" value="SLC26A/SulP_dom"/>
</dbReference>
<dbReference type="InterPro" id="IPR002645">
    <property type="entry name" value="STAS_dom"/>
</dbReference>
<keyword evidence="4 5" id="KW-0472">Membrane</keyword>
<evidence type="ECO:0000256" key="5">
    <source>
        <dbReference type="SAM" id="Phobius"/>
    </source>
</evidence>
<sequence length="571" mass="61121">MVNRASLRSDAMAGLSGTIILLPQAVAYAHIAGMPPEYGLYAAIIPVIFAALFGSSRHLVSGPTAALSIVVFSTISPLAEPGSTAYIAYVLTLTFMVGLMQLALAFARMGMLVNFISHSVVIGFTAGAAVLIAVSQLKNFFGLHYGSGGEFFGTLSRFAAAAGDINWQVAGVGAVTLVAGILTKRHVRRVPYMIVAMVVGSVYALAVKAMVGHDAGIETVSEIPRSLPPLSAPMLSMEVLHQLGAIALAVTLLSLTEALSIARAVGAKSGQHIDGNQEFFGQGLANLAGSFFSGYVSSGSFTRSGINYEAGAVTPLSSVFSACFLVLTLLFFVPLARYLPIASMAAILFMVAYALIDVKHICAVMRTSRRESAVLFATLASTLVFQLEFAIYAGVILSLVLYLERTARPGIRAAVPAPGEGQYHFVPQRDEPDCPQLKMEFIDGELYFGAIDHVKRHLHQLEEVHPEQKHLLILAPGINFIDASGADLLAEEARRRRARGGGLYFHRLNEQARSTLERGGQLGDIGQNSLFAIGDDVIGTLYPRFDPKVCANCSSRIFRQCRERLPDGSPR</sequence>
<proteinExistence type="predicted"/>
<feature type="transmembrane region" description="Helical" evidence="5">
    <location>
        <begin position="190"/>
        <end position="211"/>
    </location>
</feature>
<feature type="transmembrane region" description="Helical" evidence="5">
    <location>
        <begin position="85"/>
        <end position="105"/>
    </location>
</feature>
<feature type="transmembrane region" description="Helical" evidence="5">
    <location>
        <begin position="239"/>
        <end position="262"/>
    </location>
</feature>
<dbReference type="AlphaFoldDB" id="F5RBK8"/>
<keyword evidence="3 5" id="KW-1133">Transmembrane helix</keyword>
<feature type="transmembrane region" description="Helical" evidence="5">
    <location>
        <begin position="338"/>
        <end position="356"/>
    </location>
</feature>